<dbReference type="AlphaFoldDB" id="A0AAI8C6T2"/>
<dbReference type="NCBIfam" id="TIGR01730">
    <property type="entry name" value="RND_mfp"/>
    <property type="match status" value="1"/>
</dbReference>
<dbReference type="SUPFAM" id="SSF111369">
    <property type="entry name" value="HlyD-like secretion proteins"/>
    <property type="match status" value="1"/>
</dbReference>
<protein>
    <submittedName>
        <fullName evidence="5">RND transporter</fullName>
    </submittedName>
</protein>
<dbReference type="Pfam" id="PF25973">
    <property type="entry name" value="BSH_CzcB"/>
    <property type="match status" value="1"/>
</dbReference>
<reference evidence="5 6" key="1">
    <citation type="journal article" date="2016" name="J. Zhejiang Univ. Sci. B">
        <title>Antibiotic resistance mechanisms of Myroides sp.</title>
        <authorList>
            <person name="Hu S."/>
            <person name="Yuan S."/>
            <person name="Qu H."/>
            <person name="Jiang T."/>
            <person name="Zhou Y."/>
            <person name="Wang M."/>
            <person name="Ming D."/>
        </authorList>
    </citation>
    <scope>NUCLEOTIDE SEQUENCE [LARGE SCALE GENOMIC DNA]</scope>
    <source>
        <strain evidence="5 6">PR63039</strain>
    </source>
</reference>
<dbReference type="Proteomes" id="UP000069030">
    <property type="component" value="Chromosome"/>
</dbReference>
<name>A0AAI8C6T2_9FLAO</name>
<evidence type="ECO:0000313" key="5">
    <source>
        <dbReference type="EMBL" id="ALU26980.1"/>
    </source>
</evidence>
<dbReference type="PANTHER" id="PTHR30469:SF37">
    <property type="entry name" value="RAGD PROTEIN"/>
    <property type="match status" value="1"/>
</dbReference>
<dbReference type="PROSITE" id="PS51257">
    <property type="entry name" value="PROKAR_LIPOPROTEIN"/>
    <property type="match status" value="1"/>
</dbReference>
<evidence type="ECO:0000313" key="6">
    <source>
        <dbReference type="Proteomes" id="UP000069030"/>
    </source>
</evidence>
<dbReference type="GO" id="GO:1990281">
    <property type="term" value="C:efflux pump complex"/>
    <property type="evidence" value="ECO:0007669"/>
    <property type="project" value="TreeGrafter"/>
</dbReference>
<feature type="signal peptide" evidence="2">
    <location>
        <begin position="1"/>
        <end position="18"/>
    </location>
</feature>
<dbReference type="InterPro" id="IPR006143">
    <property type="entry name" value="RND_pump_MFP"/>
</dbReference>
<evidence type="ECO:0000256" key="1">
    <source>
        <dbReference type="ARBA" id="ARBA00009477"/>
    </source>
</evidence>
<feature type="chain" id="PRO_5042603619" evidence="2">
    <location>
        <begin position="19"/>
        <end position="363"/>
    </location>
</feature>
<gene>
    <name evidence="5" type="ORF">AS202_12830</name>
</gene>
<accession>A0AAI8C6T2</accession>
<proteinExistence type="inferred from homology"/>
<keyword evidence="2" id="KW-0732">Signal</keyword>
<dbReference type="InterPro" id="IPR058647">
    <property type="entry name" value="BSH_CzcB-like"/>
</dbReference>
<dbReference type="GO" id="GO:0015562">
    <property type="term" value="F:efflux transmembrane transporter activity"/>
    <property type="evidence" value="ECO:0007669"/>
    <property type="project" value="TreeGrafter"/>
</dbReference>
<dbReference type="EMBL" id="CP013690">
    <property type="protein sequence ID" value="ALU26980.1"/>
    <property type="molecule type" value="Genomic_DNA"/>
</dbReference>
<feature type="domain" description="CusB-like beta-barrel" evidence="3">
    <location>
        <begin position="217"/>
        <end position="289"/>
    </location>
</feature>
<dbReference type="Gene3D" id="2.40.420.20">
    <property type="match status" value="1"/>
</dbReference>
<comment type="similarity">
    <text evidence="1">Belongs to the membrane fusion protein (MFP) (TC 8.A.1) family.</text>
</comment>
<evidence type="ECO:0000259" key="4">
    <source>
        <dbReference type="Pfam" id="PF25973"/>
    </source>
</evidence>
<evidence type="ECO:0000256" key="2">
    <source>
        <dbReference type="SAM" id="SignalP"/>
    </source>
</evidence>
<dbReference type="RefSeq" id="WP_016649552.1">
    <property type="nucleotide sequence ID" value="NZ_CP013690.1"/>
</dbReference>
<dbReference type="Gene3D" id="1.10.287.470">
    <property type="entry name" value="Helix hairpin bin"/>
    <property type="match status" value="1"/>
</dbReference>
<dbReference type="KEGG" id="mod:AS202_12830"/>
<dbReference type="Pfam" id="PF25954">
    <property type="entry name" value="Beta-barrel_RND_2"/>
    <property type="match status" value="1"/>
</dbReference>
<sequence length="363" mass="40334">MKRIYIALVSLVVLTACADKKTPEVKEVKDEKGGMNMAMNKMETIGIEPTNPIVPLQLPGELRADQRTELFAKVNSYVTDLRVDIGDHVKKGQVLMVLDAPEIQAQVSSAQAKWKAQEAIYISTKATYDRTIKANETEGAIAPDYLEQVTAKMLADKAQLASSKSSYEEMKNIDQYLVIRAPFDGVITDRQVDKGAYVGPMSKMPLLIVEDTSTLRLNLSISEANTPYVQEGDTVKFKVRTLPQKEFTGVVTRKAGSLDLKLRSEQIQADINNKEQLLKPNMIADATVSLKSTEPTFFIPKSALVESNLGLYVIEVRNGTAYHIKVAKGRAMPMMVEVFGELRPGMKILKMATEEIMNEQKLM</sequence>
<dbReference type="PANTHER" id="PTHR30469">
    <property type="entry name" value="MULTIDRUG RESISTANCE PROTEIN MDTA"/>
    <property type="match status" value="1"/>
</dbReference>
<evidence type="ECO:0000259" key="3">
    <source>
        <dbReference type="Pfam" id="PF25954"/>
    </source>
</evidence>
<dbReference type="InterPro" id="IPR058792">
    <property type="entry name" value="Beta-barrel_RND_2"/>
</dbReference>
<dbReference type="Gene3D" id="2.40.50.100">
    <property type="match status" value="1"/>
</dbReference>
<organism evidence="5 6">
    <name type="scientific">Myroides odoratimimus</name>
    <dbReference type="NCBI Taxonomy" id="76832"/>
    <lineage>
        <taxon>Bacteria</taxon>
        <taxon>Pseudomonadati</taxon>
        <taxon>Bacteroidota</taxon>
        <taxon>Flavobacteriia</taxon>
        <taxon>Flavobacteriales</taxon>
        <taxon>Flavobacteriaceae</taxon>
        <taxon>Myroides</taxon>
    </lineage>
</organism>
<feature type="domain" description="CzcB-like barrel-sandwich hybrid" evidence="4">
    <location>
        <begin position="69"/>
        <end position="201"/>
    </location>
</feature>
<dbReference type="Gene3D" id="2.40.30.170">
    <property type="match status" value="1"/>
</dbReference>